<feature type="domain" description="Apple" evidence="1">
    <location>
        <begin position="520"/>
        <end position="591"/>
    </location>
</feature>
<evidence type="ECO:0000313" key="2">
    <source>
        <dbReference type="EMBL" id="ELU00862.1"/>
    </source>
</evidence>
<feature type="domain" description="Apple" evidence="1">
    <location>
        <begin position="689"/>
        <end position="762"/>
    </location>
</feature>
<evidence type="ECO:0000259" key="1">
    <source>
        <dbReference type="PROSITE" id="PS50948"/>
    </source>
</evidence>
<dbReference type="EMBL" id="KB305638">
    <property type="protein sequence ID" value="ELU00862.1"/>
    <property type="molecule type" value="Genomic_DNA"/>
</dbReference>
<dbReference type="OrthoDB" id="406838at2759"/>
<feature type="domain" description="Apple" evidence="1">
    <location>
        <begin position="107"/>
        <end position="178"/>
    </location>
</feature>
<gene>
    <name evidence="2" type="ORF">CAPTEDRAFT_212221</name>
</gene>
<keyword evidence="4" id="KW-1185">Reference proteome</keyword>
<protein>
    <recommendedName>
        <fullName evidence="1">Apple domain-containing protein</fullName>
    </recommendedName>
</protein>
<dbReference type="EMBL" id="AMQN01025917">
    <property type="status" value="NOT_ANNOTATED_CDS"/>
    <property type="molecule type" value="Genomic_DNA"/>
</dbReference>
<reference evidence="2 4" key="2">
    <citation type="journal article" date="2013" name="Nature">
        <title>Insights into bilaterian evolution from three spiralian genomes.</title>
        <authorList>
            <person name="Simakov O."/>
            <person name="Marletaz F."/>
            <person name="Cho S.J."/>
            <person name="Edsinger-Gonzales E."/>
            <person name="Havlak P."/>
            <person name="Hellsten U."/>
            <person name="Kuo D.H."/>
            <person name="Larsson T."/>
            <person name="Lv J."/>
            <person name="Arendt D."/>
            <person name="Savage R."/>
            <person name="Osoegawa K."/>
            <person name="de Jong P."/>
            <person name="Grimwood J."/>
            <person name="Chapman J.A."/>
            <person name="Shapiro H."/>
            <person name="Aerts A."/>
            <person name="Otillar R.P."/>
            <person name="Terry A.Y."/>
            <person name="Boore J.L."/>
            <person name="Grigoriev I.V."/>
            <person name="Lindberg D.R."/>
            <person name="Seaver E.C."/>
            <person name="Weisblat D.A."/>
            <person name="Putnam N.H."/>
            <person name="Rokhsar D.S."/>
        </authorList>
    </citation>
    <scope>NUCLEOTIDE SEQUENCE</scope>
    <source>
        <strain evidence="2 4">I ESC-2004</strain>
    </source>
</reference>
<dbReference type="PROSITE" id="PS50948">
    <property type="entry name" value="PAN"/>
    <property type="match status" value="5"/>
</dbReference>
<dbReference type="AlphaFoldDB" id="R7UC69"/>
<dbReference type="OMA" id="WCEANNG"/>
<organism evidence="2">
    <name type="scientific">Capitella teleta</name>
    <name type="common">Polychaete worm</name>
    <dbReference type="NCBI Taxonomy" id="283909"/>
    <lineage>
        <taxon>Eukaryota</taxon>
        <taxon>Metazoa</taxon>
        <taxon>Spiralia</taxon>
        <taxon>Lophotrochozoa</taxon>
        <taxon>Annelida</taxon>
        <taxon>Polychaeta</taxon>
        <taxon>Sedentaria</taxon>
        <taxon>Scolecida</taxon>
        <taxon>Capitellidae</taxon>
        <taxon>Capitella</taxon>
    </lineage>
</organism>
<dbReference type="Proteomes" id="UP000014760">
    <property type="component" value="Unassembled WGS sequence"/>
</dbReference>
<evidence type="ECO:0000313" key="4">
    <source>
        <dbReference type="Proteomes" id="UP000014760"/>
    </source>
</evidence>
<feature type="domain" description="Apple" evidence="1">
    <location>
        <begin position="348"/>
        <end position="419"/>
    </location>
</feature>
<dbReference type="Pfam" id="PF14295">
    <property type="entry name" value="PAN_4"/>
    <property type="match status" value="4"/>
</dbReference>
<accession>R7UC69</accession>
<dbReference type="HOGENOM" id="CLU_362166_0_0_1"/>
<dbReference type="EMBL" id="AMQN01025916">
    <property type="status" value="NOT_ANNOTATED_CDS"/>
    <property type="molecule type" value="Genomic_DNA"/>
</dbReference>
<feature type="domain" description="Apple" evidence="1">
    <location>
        <begin position="13"/>
        <end position="86"/>
    </location>
</feature>
<dbReference type="EnsemblMetazoa" id="CapteT212221">
    <property type="protein sequence ID" value="CapteP212221"/>
    <property type="gene ID" value="CapteG212221"/>
</dbReference>
<sequence>MCWHILCVAYEGCTFEITENQGADGATKVDGANSLDACLAACKDDQANCKAVEYGEKDKCWKHTSDTYQERLKENEGVNVYMFKDCAVGSSTTIASTIANLYSHGTCSFETYVDQSADGATKVDGATSLDACLDACSDHSCYAVEYSEEYGCYRHTTAYVESTMKDNAGVTIYKYKTCTADCPVWDKKENMQGVGGISFADASTSAECKAACIADDNCAGYDLDVSTYVESTMKDNAGVTIYKYKTCTADCPVWDKKENMQGVGGISFADASTSAECKAACIADDNCAGFDLDVSGTPYTCWLHMSPDNFDPPKAKTGVNLYILVSRCSGSSTTIASTIANLYSHGTCSFETYVDQSADGATKVDGATSLDACLDACSDHSCYAVEYSEEYGCYRHTTAYVESTMKDNAGVTIYKYKTCTADCPVWDKKENMQGVGGISFADASTSAECKAACIADDNCAGFDLDVSGTPYTCWLHMSPDNFDPPKAKTGVNLYILVSRCSGSSTTIASTIANLYSHGTCSFETYVDQSADGATKVDGATSLDDCLDACSDHSCYAVEYSEEYGCYRHTTAYVESTMKDNAGVTIYKYKTCTADCPVWDKKENMHGNGAIIDEDQHTESTCKDACIADENCVGFDLDKNDTPYACWLHMNTANFDPPQPKVGVDLYILVSRCSGSSTVAPANLYVYEGCNFVVSEDMSSSGAAKVNGADTLDACLSACKGDQENCKAVEYSEQYKCYMHSVDTYEANLASNTGVNVYKFQDCGRWKPMFNSW</sequence>
<dbReference type="InterPro" id="IPR003609">
    <property type="entry name" value="Pan_app"/>
</dbReference>
<reference evidence="3" key="3">
    <citation type="submission" date="2015-06" db="UniProtKB">
        <authorList>
            <consortium name="EnsemblMetazoa"/>
        </authorList>
    </citation>
    <scope>IDENTIFICATION</scope>
</reference>
<proteinExistence type="predicted"/>
<name>R7UC69_CAPTE</name>
<evidence type="ECO:0000313" key="3">
    <source>
        <dbReference type="EnsemblMetazoa" id="CapteP212221"/>
    </source>
</evidence>
<dbReference type="Pfam" id="PF00024">
    <property type="entry name" value="PAN_1"/>
    <property type="match status" value="1"/>
</dbReference>
<dbReference type="Gene3D" id="3.50.4.10">
    <property type="entry name" value="Hepatocyte Growth Factor"/>
    <property type="match status" value="4"/>
</dbReference>
<reference evidence="4" key="1">
    <citation type="submission" date="2012-12" db="EMBL/GenBank/DDBJ databases">
        <authorList>
            <person name="Hellsten U."/>
            <person name="Grimwood J."/>
            <person name="Chapman J.A."/>
            <person name="Shapiro H."/>
            <person name="Aerts A."/>
            <person name="Otillar R.P."/>
            <person name="Terry A.Y."/>
            <person name="Boore J.L."/>
            <person name="Simakov O."/>
            <person name="Marletaz F."/>
            <person name="Cho S.-J."/>
            <person name="Edsinger-Gonzales E."/>
            <person name="Havlak P."/>
            <person name="Kuo D.-H."/>
            <person name="Larsson T."/>
            <person name="Lv J."/>
            <person name="Arendt D."/>
            <person name="Savage R."/>
            <person name="Osoegawa K."/>
            <person name="de Jong P."/>
            <person name="Lindberg D.R."/>
            <person name="Seaver E.C."/>
            <person name="Weisblat D.A."/>
            <person name="Putnam N.H."/>
            <person name="Grigoriev I.V."/>
            <person name="Rokhsar D.S."/>
        </authorList>
    </citation>
    <scope>NUCLEOTIDE SEQUENCE</scope>
    <source>
        <strain evidence="4">I ESC-2004</strain>
    </source>
</reference>
<dbReference type="SMART" id="SM00473">
    <property type="entry name" value="PAN_AP"/>
    <property type="match status" value="8"/>
</dbReference>